<evidence type="ECO:0000256" key="4">
    <source>
        <dbReference type="ARBA" id="ARBA00022475"/>
    </source>
</evidence>
<keyword evidence="7" id="KW-0653">Protein transport</keyword>
<dbReference type="InterPro" id="IPR008756">
    <property type="entry name" value="Peptidase_M56"/>
</dbReference>
<dbReference type="RefSeq" id="WP_138731037.1">
    <property type="nucleotide sequence ID" value="NZ_SRMP02000022.1"/>
</dbReference>
<dbReference type="PANTHER" id="PTHR33446">
    <property type="entry name" value="PROTEIN TONB-RELATED"/>
    <property type="match status" value="1"/>
</dbReference>
<evidence type="ECO:0000256" key="11">
    <source>
        <dbReference type="SAM" id="Phobius"/>
    </source>
</evidence>
<keyword evidence="3 10" id="KW-0813">Transport</keyword>
<evidence type="ECO:0000256" key="6">
    <source>
        <dbReference type="ARBA" id="ARBA00022692"/>
    </source>
</evidence>
<dbReference type="InterPro" id="IPR037682">
    <property type="entry name" value="TonB_C"/>
</dbReference>
<dbReference type="PROSITE" id="PS52015">
    <property type="entry name" value="TONB_CTD"/>
    <property type="match status" value="1"/>
</dbReference>
<keyword evidence="14" id="KW-1185">Reference proteome</keyword>
<evidence type="ECO:0000256" key="1">
    <source>
        <dbReference type="ARBA" id="ARBA00004383"/>
    </source>
</evidence>
<dbReference type="Proteomes" id="UP001517367">
    <property type="component" value="Unassembled WGS sequence"/>
</dbReference>
<dbReference type="SUPFAM" id="SSF56935">
    <property type="entry name" value="Porins"/>
    <property type="match status" value="1"/>
</dbReference>
<evidence type="ECO:0000313" key="14">
    <source>
        <dbReference type="Proteomes" id="UP001517367"/>
    </source>
</evidence>
<gene>
    <name evidence="13" type="ORF">E5L68_012505</name>
</gene>
<feature type="transmembrane region" description="Helical" evidence="11">
    <location>
        <begin position="6"/>
        <end position="24"/>
    </location>
</feature>
<evidence type="ECO:0000256" key="7">
    <source>
        <dbReference type="ARBA" id="ARBA00022927"/>
    </source>
</evidence>
<dbReference type="PROSITE" id="PS52016">
    <property type="entry name" value="TONB_DEPENDENT_REC_3"/>
    <property type="match status" value="1"/>
</dbReference>
<keyword evidence="8 11" id="KW-1133">Transmembrane helix</keyword>
<accession>A0ABW9JIY4</accession>
<dbReference type="SUPFAM" id="SSF74653">
    <property type="entry name" value="TolA/TonB C-terminal domain"/>
    <property type="match status" value="1"/>
</dbReference>
<comment type="similarity">
    <text evidence="10">Belongs to the TonB-dependent receptor family.</text>
</comment>
<dbReference type="InterPro" id="IPR006260">
    <property type="entry name" value="TonB/TolA_C"/>
</dbReference>
<keyword evidence="9 10" id="KW-0472">Membrane</keyword>
<dbReference type="CDD" id="cd07341">
    <property type="entry name" value="M56_BlaR1_MecR1_like"/>
    <property type="match status" value="1"/>
</dbReference>
<dbReference type="Pfam" id="PF05569">
    <property type="entry name" value="Peptidase_M56"/>
    <property type="match status" value="1"/>
</dbReference>
<comment type="subcellular location">
    <subcellularLocation>
        <location evidence="1">Cell inner membrane</location>
        <topology evidence="1">Single-pass membrane protein</topology>
        <orientation evidence="1">Periplasmic side</orientation>
    </subcellularLocation>
    <subcellularLocation>
        <location evidence="10">Cell outer membrane</location>
        <topology evidence="10">Multi-pass membrane protein</topology>
    </subcellularLocation>
</comment>
<feature type="transmembrane region" description="Helical" evidence="11">
    <location>
        <begin position="36"/>
        <end position="53"/>
    </location>
</feature>
<dbReference type="InterPro" id="IPR023997">
    <property type="entry name" value="TonB-dep_OMP_SusC/RagA_CS"/>
</dbReference>
<evidence type="ECO:0000259" key="12">
    <source>
        <dbReference type="PROSITE" id="PS52015"/>
    </source>
</evidence>
<dbReference type="Pfam" id="PF03544">
    <property type="entry name" value="TonB_C"/>
    <property type="match status" value="1"/>
</dbReference>
<organism evidence="13 14">
    <name type="scientific">Pedobacter helvus</name>
    <dbReference type="NCBI Taxonomy" id="2563444"/>
    <lineage>
        <taxon>Bacteria</taxon>
        <taxon>Pseudomonadati</taxon>
        <taxon>Bacteroidota</taxon>
        <taxon>Sphingobacteriia</taxon>
        <taxon>Sphingobacteriales</taxon>
        <taxon>Sphingobacteriaceae</taxon>
        <taxon>Pedobacter</taxon>
    </lineage>
</organism>
<dbReference type="Gene3D" id="2.170.130.10">
    <property type="entry name" value="TonB-dependent receptor, plug domain"/>
    <property type="match status" value="1"/>
</dbReference>
<feature type="transmembrane region" description="Helical" evidence="11">
    <location>
        <begin position="164"/>
        <end position="183"/>
    </location>
</feature>
<proteinExistence type="inferred from homology"/>
<keyword evidence="10" id="KW-1134">Transmembrane beta strand</keyword>
<feature type="transmembrane region" description="Helical" evidence="11">
    <location>
        <begin position="208"/>
        <end position="230"/>
    </location>
</feature>
<evidence type="ECO:0000256" key="3">
    <source>
        <dbReference type="ARBA" id="ARBA00022448"/>
    </source>
</evidence>
<dbReference type="PANTHER" id="PTHR33446:SF2">
    <property type="entry name" value="PROTEIN TONB"/>
    <property type="match status" value="1"/>
</dbReference>
<dbReference type="InterPro" id="IPR037066">
    <property type="entry name" value="Plug_dom_sf"/>
</dbReference>
<dbReference type="EMBL" id="SRMP02000022">
    <property type="protein sequence ID" value="MFN0292220.1"/>
    <property type="molecule type" value="Genomic_DNA"/>
</dbReference>
<protein>
    <submittedName>
        <fullName evidence="13">TonB family protein</fullName>
    </submittedName>
</protein>
<feature type="transmembrane region" description="Helical" evidence="11">
    <location>
        <begin position="89"/>
        <end position="112"/>
    </location>
</feature>
<comment type="caution">
    <text evidence="13">The sequence shown here is derived from an EMBL/GenBank/DDBJ whole genome shotgun (WGS) entry which is preliminary data.</text>
</comment>
<keyword evidence="5" id="KW-0997">Cell inner membrane</keyword>
<keyword evidence="10" id="KW-0998">Cell outer membrane</keyword>
<evidence type="ECO:0000256" key="5">
    <source>
        <dbReference type="ARBA" id="ARBA00022519"/>
    </source>
</evidence>
<dbReference type="InterPro" id="IPR051045">
    <property type="entry name" value="TonB-dependent_transducer"/>
</dbReference>
<dbReference type="NCBIfam" id="TIGR04057">
    <property type="entry name" value="SusC_RagA_signa"/>
    <property type="match status" value="1"/>
</dbReference>
<dbReference type="InterPro" id="IPR039426">
    <property type="entry name" value="TonB-dep_rcpt-like"/>
</dbReference>
<dbReference type="Pfam" id="PF07715">
    <property type="entry name" value="Plug"/>
    <property type="match status" value="1"/>
</dbReference>
<evidence type="ECO:0000256" key="2">
    <source>
        <dbReference type="ARBA" id="ARBA00006555"/>
    </source>
</evidence>
<dbReference type="NCBIfam" id="TIGR01352">
    <property type="entry name" value="tonB_Cterm"/>
    <property type="match status" value="1"/>
</dbReference>
<keyword evidence="4" id="KW-1003">Cell membrane</keyword>
<evidence type="ECO:0000256" key="8">
    <source>
        <dbReference type="ARBA" id="ARBA00022989"/>
    </source>
</evidence>
<reference evidence="13 14" key="1">
    <citation type="submission" date="2024-12" db="EMBL/GenBank/DDBJ databases">
        <authorList>
            <person name="Hu S."/>
        </authorList>
    </citation>
    <scope>NUCLEOTIDE SEQUENCE [LARGE SCALE GENOMIC DNA]</scope>
    <source>
        <strain evidence="13 14">P-25</strain>
    </source>
</reference>
<sequence>MSWSHYLLQVNIYLVVFYAFYRLLLAKETYFILNRIYLVGSGLFALTIPFMKIDWFSKQDVSQQIYVQVEQINQFIVDTSTSTDSEQKFSWAALVVLVYLIGVAFFLIRFTLQLVAVKKMFKGIKSGLAFSFWKKKVVAENLPEAATVNHHEDIHIKQLHTLDVVFFELLGILTWFNPVIYLYKETVKNIHEYLADEAAAKFQGDKEAYSMLLLNQAFGINVNSLTNGFFKKSMIKKRIFMLYKERSRKTAILKYGIFVPLFAAALLLSSATVKENEQILAVAEQVPFEELEKAVTETVNTPQEKALEVVVAKPTVKFPEPKMLSEDGIEKFYKFLADNVRYSKEAQANSVQGNLIVNFIVYDKKITSITINPKLGFGTDEEITKVLKAFNAEVFSNGKYSIRIEHRLNGAVTPILNDEAKRKAGYTALNTITIMGYAAKTTGDDNTVYSFVRLENPPTYPGGMDKFYAYIGENLKYPEEAKKNEIQGKVFMSFTVEKDGAINDVKVDRKLGYGTDEEAVRVLKSSKRWNPGLINGKPVRVKYNMPISFNLNNKGTATKSKIMGERVDTESFLKESNFLKDKTPLYILDGKPFEKDIKELDPKEIESITVLKDASALALYGEKAVHGVIIIVTKKAPKAITITPTKN</sequence>
<dbReference type="Gene3D" id="3.30.1150.10">
    <property type="match status" value="1"/>
</dbReference>
<name>A0ABW9JIY4_9SPHI</name>
<keyword evidence="6 10" id="KW-0812">Transmembrane</keyword>
<feature type="transmembrane region" description="Helical" evidence="11">
    <location>
        <begin position="251"/>
        <end position="271"/>
    </location>
</feature>
<comment type="similarity">
    <text evidence="2">Belongs to the TonB family.</text>
</comment>
<evidence type="ECO:0000256" key="9">
    <source>
        <dbReference type="ARBA" id="ARBA00023136"/>
    </source>
</evidence>
<evidence type="ECO:0000256" key="10">
    <source>
        <dbReference type="PROSITE-ProRule" id="PRU01360"/>
    </source>
</evidence>
<evidence type="ECO:0000313" key="13">
    <source>
        <dbReference type="EMBL" id="MFN0292220.1"/>
    </source>
</evidence>
<dbReference type="InterPro" id="IPR012910">
    <property type="entry name" value="Plug_dom"/>
</dbReference>
<feature type="domain" description="TonB C-terminal" evidence="12">
    <location>
        <begin position="462"/>
        <end position="558"/>
    </location>
</feature>